<dbReference type="Proteomes" id="UP000054107">
    <property type="component" value="Unassembled WGS sequence"/>
</dbReference>
<name>A0A0B7NJV1_9FUNG</name>
<organism evidence="1 2">
    <name type="scientific">Parasitella parasitica</name>
    <dbReference type="NCBI Taxonomy" id="35722"/>
    <lineage>
        <taxon>Eukaryota</taxon>
        <taxon>Fungi</taxon>
        <taxon>Fungi incertae sedis</taxon>
        <taxon>Mucoromycota</taxon>
        <taxon>Mucoromycotina</taxon>
        <taxon>Mucoromycetes</taxon>
        <taxon>Mucorales</taxon>
        <taxon>Mucorineae</taxon>
        <taxon>Mucoraceae</taxon>
        <taxon>Parasitella</taxon>
    </lineage>
</organism>
<reference evidence="1 2" key="1">
    <citation type="submission" date="2014-09" db="EMBL/GenBank/DDBJ databases">
        <authorList>
            <person name="Ellenberger Sabrina"/>
        </authorList>
    </citation>
    <scope>NUCLEOTIDE SEQUENCE [LARGE SCALE GENOMIC DNA]</scope>
    <source>
        <strain evidence="1 2">CBS 412.66</strain>
    </source>
</reference>
<sequence>MEWHVSPTVQKLLDKIDYDWNIPYYTMSPELPTLYLEDSLFLDDSSLYSKIKVATWNWQEKSKCFPLIKTTNAPFISLDKHWQTSVKKDDEKKAQYPRRSIQKIALFDISSVSMGQTRQRTRNYSDYGKEVVPQDHHGSNNRSAISAAVIDGTDKQANGTAFHAATCSFLPHQEIDSFIKRKQQRINLKQGGDCQS</sequence>
<dbReference type="AlphaFoldDB" id="A0A0B7NJV1"/>
<protein>
    <submittedName>
        <fullName evidence="1">Uncharacterized protein</fullName>
    </submittedName>
</protein>
<evidence type="ECO:0000313" key="1">
    <source>
        <dbReference type="EMBL" id="CEP18866.1"/>
    </source>
</evidence>
<dbReference type="EMBL" id="LN733911">
    <property type="protein sequence ID" value="CEP18866.1"/>
    <property type="molecule type" value="Genomic_DNA"/>
</dbReference>
<accession>A0A0B7NJV1</accession>
<dbReference type="OrthoDB" id="2273623at2759"/>
<keyword evidence="2" id="KW-1185">Reference proteome</keyword>
<gene>
    <name evidence="1" type="primary">PARPA_13174.1 scaffold 45923</name>
</gene>
<evidence type="ECO:0000313" key="2">
    <source>
        <dbReference type="Proteomes" id="UP000054107"/>
    </source>
</evidence>
<proteinExistence type="predicted"/>